<name>A0A2N5VFL2_9BASI</name>
<proteinExistence type="predicted"/>
<sequence length="435" mass="49501">MSLYLRSRIFYVTNICSSISDSHSHQLLEVVLRNSGRKSGANFTGHPYDLAADHHSIDDLFNVLPPDHQAGVTPPEELMWEGEGFLLCDHLPSEPRCSEPREDLPYWHNLATSIQASPSDHPPYPLDAHSGTPTHSSVALPSELTIHTWRHADGSQDVANAHRHGNVMNPLSNLRTVLQQYPFKPFYRSYFTASGDFAVPQLGKYKDKFGVNLNTIRYHELPTSPRFDPENLPYAQFVGPTSPMIGIMKRIIVGNHGLEAASEAITALVSHYRNLILFMHKIYEETLDNLKMPVLAQFKHQEKMLKWLHQELFRPINSPPPAMGIIHQEYLSAGNDFHDRSAGPVEVKLREYFSQSKDSLELLPTIALWLLNEFKKQYPMERNNFAEMHLLQTQSTDAILLEVERLRQFVPRLGQIFGRILGSEVPSSNTPDWNN</sequence>
<dbReference type="EMBL" id="PGCI01000021">
    <property type="protein sequence ID" value="PLW48781.1"/>
    <property type="molecule type" value="Genomic_DNA"/>
</dbReference>
<accession>A0A2N5VFL2</accession>
<organism evidence="1 2">
    <name type="scientific">Puccinia coronata f. sp. avenae</name>
    <dbReference type="NCBI Taxonomy" id="200324"/>
    <lineage>
        <taxon>Eukaryota</taxon>
        <taxon>Fungi</taxon>
        <taxon>Dikarya</taxon>
        <taxon>Basidiomycota</taxon>
        <taxon>Pucciniomycotina</taxon>
        <taxon>Pucciniomycetes</taxon>
        <taxon>Pucciniales</taxon>
        <taxon>Pucciniaceae</taxon>
        <taxon>Puccinia</taxon>
    </lineage>
</organism>
<comment type="caution">
    <text evidence="1">The sequence shown here is derived from an EMBL/GenBank/DDBJ whole genome shotgun (WGS) entry which is preliminary data.</text>
</comment>
<dbReference type="AlphaFoldDB" id="A0A2N5VFL2"/>
<reference evidence="1 2" key="1">
    <citation type="submission" date="2017-11" db="EMBL/GenBank/DDBJ databases">
        <title>De novo assembly and phasing of dikaryotic genomes from two isolates of Puccinia coronata f. sp. avenae, the causal agent of oat crown rust.</title>
        <authorList>
            <person name="Miller M.E."/>
            <person name="Zhang Y."/>
            <person name="Omidvar V."/>
            <person name="Sperschneider J."/>
            <person name="Schwessinger B."/>
            <person name="Raley C."/>
            <person name="Palmer J.M."/>
            <person name="Garnica D."/>
            <person name="Upadhyaya N."/>
            <person name="Rathjen J."/>
            <person name="Taylor J.M."/>
            <person name="Park R.F."/>
            <person name="Dodds P.N."/>
            <person name="Hirsch C.D."/>
            <person name="Kianian S.F."/>
            <person name="Figueroa M."/>
        </authorList>
    </citation>
    <scope>NUCLEOTIDE SEQUENCE [LARGE SCALE GENOMIC DNA]</scope>
    <source>
        <strain evidence="1">12SD80</strain>
    </source>
</reference>
<evidence type="ECO:0000313" key="2">
    <source>
        <dbReference type="Proteomes" id="UP000235392"/>
    </source>
</evidence>
<evidence type="ECO:0000313" key="1">
    <source>
        <dbReference type="EMBL" id="PLW48781.1"/>
    </source>
</evidence>
<gene>
    <name evidence="1" type="ORF">PCASD_03171</name>
</gene>
<dbReference type="Proteomes" id="UP000235392">
    <property type="component" value="Unassembled WGS sequence"/>
</dbReference>
<protein>
    <submittedName>
        <fullName evidence="1">Uncharacterized protein</fullName>
    </submittedName>
</protein>